<gene>
    <name evidence="2" type="ORF">MAR_037993</name>
</gene>
<feature type="compositionally biased region" description="Basic and acidic residues" evidence="1">
    <location>
        <begin position="396"/>
        <end position="405"/>
    </location>
</feature>
<feature type="region of interest" description="Disordered" evidence="1">
    <location>
        <begin position="440"/>
        <end position="504"/>
    </location>
</feature>
<proteinExistence type="predicted"/>
<feature type="compositionally biased region" description="Polar residues" evidence="1">
    <location>
        <begin position="98"/>
        <end position="109"/>
    </location>
</feature>
<feature type="compositionally biased region" description="Polar residues" evidence="1">
    <location>
        <begin position="623"/>
        <end position="641"/>
    </location>
</feature>
<feature type="region of interest" description="Disordered" evidence="1">
    <location>
        <begin position="56"/>
        <end position="151"/>
    </location>
</feature>
<organism evidence="2 3">
    <name type="scientific">Mya arenaria</name>
    <name type="common">Soft-shell clam</name>
    <dbReference type="NCBI Taxonomy" id="6604"/>
    <lineage>
        <taxon>Eukaryota</taxon>
        <taxon>Metazoa</taxon>
        <taxon>Spiralia</taxon>
        <taxon>Lophotrochozoa</taxon>
        <taxon>Mollusca</taxon>
        <taxon>Bivalvia</taxon>
        <taxon>Autobranchia</taxon>
        <taxon>Heteroconchia</taxon>
        <taxon>Euheterodonta</taxon>
        <taxon>Imparidentia</taxon>
        <taxon>Neoheterodontei</taxon>
        <taxon>Myida</taxon>
        <taxon>Myoidea</taxon>
        <taxon>Myidae</taxon>
        <taxon>Mya</taxon>
    </lineage>
</organism>
<feature type="region of interest" description="Disordered" evidence="1">
    <location>
        <begin position="617"/>
        <end position="660"/>
    </location>
</feature>
<feature type="region of interest" description="Disordered" evidence="1">
    <location>
        <begin position="382"/>
        <end position="405"/>
    </location>
</feature>
<feature type="non-terminal residue" evidence="2">
    <location>
        <position position="1"/>
    </location>
</feature>
<sequence length="660" mass="73938">MAQKYLMALDYMELHANTVLQKHAKKRPLGDIETKHRYTPTQPVLSCRTVDIDVSGTRTYRPKSSADIITPPRRSKTPRKSVEKNKDNTENKVEENSLKSSECNSNSLKSIEVQGRPLTSLSQRGGTKANIRTSTSNKRPKTTGNIKGPKVSNDNFMIVHADRELIETRRSYRSLTNKIHKHWEPESHDLNQGTYQRGKKPPGVPAVDSWLTFTGSQAEEANGVVDAFAEHVLEKFLEDSDDSSYEESKDVDTEGEYYNVEGTVGSRIAQQLQQGDRIRIGINGDVQTHDLKVKKWFREDSFVRSRDVEDKGKENMASSDNQIIPLSWDDQVSADNTKVITARQPRGDPSTMNLNETRPVVFTKLLPDDLTSASLNNRMGKQDSKFKVKQRRKNKPGMDGREQENKVTVVTIDARSEEEEKKIEKMTVDDVIKQNCAGKNVEKQNGHHEEGEKHSVTFSFPDNDPLQDGLYSQSKVSITDSYSSGMSDQKHPMVKPTQPTFGTKNKEVDLDIIGSLSVPNGQRPLSSEMEQPGSLFGIKNPNPAQLKRQQHDAMGLGHTSEGTRQTRTSSGIREPVPSPELENYEDFETKMDPTPPMVEIKPVSKAATPALSISIPTADYTDSAMNSPTRKQSGSPESSPQMRRAKDMRDEQIDQITSLL</sequence>
<evidence type="ECO:0000256" key="1">
    <source>
        <dbReference type="SAM" id="MobiDB-lite"/>
    </source>
</evidence>
<feature type="compositionally biased region" description="Polar residues" evidence="1">
    <location>
        <begin position="470"/>
        <end position="487"/>
    </location>
</feature>
<feature type="compositionally biased region" description="Basic and acidic residues" evidence="1">
    <location>
        <begin position="80"/>
        <end position="97"/>
    </location>
</feature>
<feature type="compositionally biased region" description="Polar residues" evidence="1">
    <location>
        <begin position="560"/>
        <end position="571"/>
    </location>
</feature>
<feature type="compositionally biased region" description="Basic and acidic residues" evidence="1">
    <location>
        <begin position="440"/>
        <end position="455"/>
    </location>
</feature>
<reference evidence="2" key="1">
    <citation type="submission" date="2022-11" db="EMBL/GenBank/DDBJ databases">
        <title>Centuries of genome instability and evolution in soft-shell clam transmissible cancer (bioRxiv).</title>
        <authorList>
            <person name="Hart S.F.M."/>
            <person name="Yonemitsu M.A."/>
            <person name="Giersch R.M."/>
            <person name="Beal B.F."/>
            <person name="Arriagada G."/>
            <person name="Davis B.W."/>
            <person name="Ostrander E.A."/>
            <person name="Goff S.P."/>
            <person name="Metzger M.J."/>
        </authorList>
    </citation>
    <scope>NUCLEOTIDE SEQUENCE</scope>
    <source>
        <strain evidence="2">MELC-2E11</strain>
        <tissue evidence="2">Siphon/mantle</tissue>
    </source>
</reference>
<feature type="compositionally biased region" description="Polar residues" evidence="1">
    <location>
        <begin position="117"/>
        <end position="145"/>
    </location>
</feature>
<keyword evidence="3" id="KW-1185">Reference proteome</keyword>
<evidence type="ECO:0000313" key="2">
    <source>
        <dbReference type="EMBL" id="WAR24324.1"/>
    </source>
</evidence>
<feature type="region of interest" description="Disordered" evidence="1">
    <location>
        <begin position="557"/>
        <end position="599"/>
    </location>
</feature>
<accession>A0ABY7FT60</accession>
<name>A0ABY7FT60_MYAAR</name>
<evidence type="ECO:0000313" key="3">
    <source>
        <dbReference type="Proteomes" id="UP001164746"/>
    </source>
</evidence>
<protein>
    <submittedName>
        <fullName evidence="2">Uncharacterized protein</fullName>
    </submittedName>
</protein>
<dbReference type="EMBL" id="CP111024">
    <property type="protein sequence ID" value="WAR24324.1"/>
    <property type="molecule type" value="Genomic_DNA"/>
</dbReference>
<dbReference type="Proteomes" id="UP001164746">
    <property type="component" value="Chromosome 13"/>
</dbReference>